<accession>A0ABW3I4X4</accession>
<dbReference type="EMBL" id="JBHTJM010000009">
    <property type="protein sequence ID" value="MFD0964459.1"/>
    <property type="molecule type" value="Genomic_DNA"/>
</dbReference>
<dbReference type="SUPFAM" id="SSF55961">
    <property type="entry name" value="Bet v1-like"/>
    <property type="match status" value="1"/>
</dbReference>
<sequence>MKYTSEIIINKPLAEVIDKLDNKDNIKHWQRGLTSAEDLEGTPGQVGAKMKLSYQMGKRKMELVETIVKNNFPYEFDATYDAKGVHNIQKNKFEALDENTTKWISHSEFQFQSFGMKVFGFLMPSAFKKQSMKYLNDFKSFVENGTSVAE</sequence>
<reference evidence="2" key="1">
    <citation type="journal article" date="2019" name="Int. J. Syst. Evol. Microbiol.">
        <title>The Global Catalogue of Microorganisms (GCM) 10K type strain sequencing project: providing services to taxonomists for standard genome sequencing and annotation.</title>
        <authorList>
            <consortium name="The Broad Institute Genomics Platform"/>
            <consortium name="The Broad Institute Genome Sequencing Center for Infectious Disease"/>
            <person name="Wu L."/>
            <person name="Ma J."/>
        </authorList>
    </citation>
    <scope>NUCLEOTIDE SEQUENCE [LARGE SCALE GENOMIC DNA]</scope>
    <source>
        <strain evidence="2">CCUG 62114</strain>
    </source>
</reference>
<keyword evidence="2" id="KW-1185">Reference proteome</keyword>
<dbReference type="InterPro" id="IPR023393">
    <property type="entry name" value="START-like_dom_sf"/>
</dbReference>
<protein>
    <submittedName>
        <fullName evidence="1">SRPBCC family protein</fullName>
    </submittedName>
</protein>
<evidence type="ECO:0000313" key="1">
    <source>
        <dbReference type="EMBL" id="MFD0964459.1"/>
    </source>
</evidence>
<name>A0ABW3I4X4_9FLAO</name>
<dbReference type="RefSeq" id="WP_377716004.1">
    <property type="nucleotide sequence ID" value="NZ_JBHTJM010000009.1"/>
</dbReference>
<dbReference type="Proteomes" id="UP001596997">
    <property type="component" value="Unassembled WGS sequence"/>
</dbReference>
<gene>
    <name evidence="1" type="ORF">ACFQ1O_10625</name>
</gene>
<dbReference type="Gene3D" id="3.30.530.20">
    <property type="match status" value="1"/>
</dbReference>
<comment type="caution">
    <text evidence="1">The sequence shown here is derived from an EMBL/GenBank/DDBJ whole genome shotgun (WGS) entry which is preliminary data.</text>
</comment>
<proteinExistence type="predicted"/>
<organism evidence="1 2">
    <name type="scientific">Pseudofulvibacter geojedonensis</name>
    <dbReference type="NCBI Taxonomy" id="1123758"/>
    <lineage>
        <taxon>Bacteria</taxon>
        <taxon>Pseudomonadati</taxon>
        <taxon>Bacteroidota</taxon>
        <taxon>Flavobacteriia</taxon>
        <taxon>Flavobacteriales</taxon>
        <taxon>Flavobacteriaceae</taxon>
        <taxon>Pseudofulvibacter</taxon>
    </lineage>
</organism>
<evidence type="ECO:0000313" key="2">
    <source>
        <dbReference type="Proteomes" id="UP001596997"/>
    </source>
</evidence>
<dbReference type="CDD" id="cd07812">
    <property type="entry name" value="SRPBCC"/>
    <property type="match status" value="1"/>
</dbReference>